<evidence type="ECO:0000256" key="3">
    <source>
        <dbReference type="ARBA" id="ARBA00004744"/>
    </source>
</evidence>
<dbReference type="Gene3D" id="1.10.3110.10">
    <property type="entry name" value="protoporphyrinogen ix oxidase, domain 3"/>
    <property type="match status" value="1"/>
</dbReference>
<evidence type="ECO:0000256" key="8">
    <source>
        <dbReference type="ARBA" id="ARBA00022827"/>
    </source>
</evidence>
<dbReference type="EC" id="1.3.3.15" evidence="5 11"/>
<evidence type="ECO:0000256" key="10">
    <source>
        <dbReference type="ARBA" id="ARBA00023133"/>
    </source>
</evidence>
<evidence type="ECO:0000259" key="13">
    <source>
        <dbReference type="Pfam" id="PF01593"/>
    </source>
</evidence>
<keyword evidence="9 11" id="KW-0560">Oxidoreductase</keyword>
<sequence>MTQANIRKVAVLGGGITGLAAAFYLYRAAEEQGIKIDVVLLEGTDRLGGRVNTLRRDGFFIERGPDSFLARKLPMVRLAEELGLSDQLTGTNPEAKKTYIAREGVLHPMPAGLNLGVPTDAEAFLKTGLLSEEGKKRALEEVDVPPLPAGAPDETVGAFLERRFGLEMVKRIFEPLLAGIHAGDLYALGLEATFPQFRDMERQYGSLIRGMTEARKAAQQKNPEDKAAERSIGSAFLTFRWGLTTVVEALEARLREYGCEIRLGARVVGLEKPNSSPAYRLLLEQGEPIDADAVIVALPASGIAGLLEPHVDVSSMRGINYISVANVVFGYDAAGFGHPLDGSGFLVPRGEGSLITASTWTSSKWLHTAPEGKRLVRCYVGRAGEESNVELSDEDITAGVRRDLKALMGLDAEPEFVEITRLRHSMPQYPVGHRLAADAFLTELADRLPGVLAAGQPFGGVGLPDCVAQGKEAAESIVRLLNE</sequence>
<evidence type="ECO:0000256" key="12">
    <source>
        <dbReference type="SAM" id="Phobius"/>
    </source>
</evidence>
<protein>
    <recommendedName>
        <fullName evidence="6 11">Coproporphyrinogen III oxidase</fullName>
        <ecNumber evidence="5 11">1.3.3.15</ecNumber>
    </recommendedName>
</protein>
<dbReference type="InterPro" id="IPR004572">
    <property type="entry name" value="Protoporphyrinogen_oxidase"/>
</dbReference>
<comment type="subcellular location">
    <subcellularLocation>
        <location evidence="11">Cytoplasm</location>
    </subcellularLocation>
</comment>
<evidence type="ECO:0000256" key="4">
    <source>
        <dbReference type="ARBA" id="ARBA00008310"/>
    </source>
</evidence>
<comment type="cofactor">
    <cofactor evidence="2 11">
        <name>FAD</name>
        <dbReference type="ChEBI" id="CHEBI:57692"/>
    </cofactor>
</comment>
<dbReference type="PANTHER" id="PTHR42923">
    <property type="entry name" value="PROTOPORPHYRINOGEN OXIDASE"/>
    <property type="match status" value="1"/>
</dbReference>
<dbReference type="InterPro" id="IPR002937">
    <property type="entry name" value="Amino_oxidase"/>
</dbReference>
<keyword evidence="15" id="KW-1185">Reference proteome</keyword>
<evidence type="ECO:0000256" key="7">
    <source>
        <dbReference type="ARBA" id="ARBA00022630"/>
    </source>
</evidence>
<keyword evidence="10 11" id="KW-0350">Heme biosynthesis</keyword>
<keyword evidence="7 11" id="KW-0285">Flavoprotein</keyword>
<dbReference type="NCBIfam" id="TIGR00562">
    <property type="entry name" value="proto_IX_ox"/>
    <property type="match status" value="1"/>
</dbReference>
<dbReference type="GO" id="GO:0005737">
    <property type="term" value="C:cytoplasm"/>
    <property type="evidence" value="ECO:0007669"/>
    <property type="project" value="UniProtKB-SubCell"/>
</dbReference>
<evidence type="ECO:0000313" key="14">
    <source>
        <dbReference type="EMBL" id="AYQ71650.1"/>
    </source>
</evidence>
<proteinExistence type="inferred from homology"/>
<evidence type="ECO:0000256" key="2">
    <source>
        <dbReference type="ARBA" id="ARBA00001974"/>
    </source>
</evidence>
<evidence type="ECO:0000313" key="15">
    <source>
        <dbReference type="Proteomes" id="UP000269097"/>
    </source>
</evidence>
<evidence type="ECO:0000256" key="11">
    <source>
        <dbReference type="RuleBase" id="RU364052"/>
    </source>
</evidence>
<dbReference type="GO" id="GO:0006783">
    <property type="term" value="P:heme biosynthetic process"/>
    <property type="evidence" value="ECO:0007669"/>
    <property type="project" value="UniProtKB-UniRule"/>
</dbReference>
<evidence type="ECO:0000256" key="5">
    <source>
        <dbReference type="ARBA" id="ARBA00012402"/>
    </source>
</evidence>
<gene>
    <name evidence="14" type="primary">hemG</name>
    <name evidence="14" type="ORF">EAV92_03095</name>
</gene>
<dbReference type="UniPathway" id="UPA00252"/>
<keyword evidence="12" id="KW-0812">Transmembrane</keyword>
<keyword evidence="8 11" id="KW-0274">FAD</keyword>
<comment type="similarity">
    <text evidence="4 11">Belongs to the protoporphyrinogen/coproporphyrinogen oxidase family. Coproporphyrinogen III oxidase subfamily.</text>
</comment>
<reference evidence="14 15" key="1">
    <citation type="submission" date="2018-10" db="EMBL/GenBank/DDBJ databases">
        <title>Genome Sequence of Cohnella sp.</title>
        <authorList>
            <person name="Srinivasan S."/>
            <person name="Kim M.K."/>
        </authorList>
    </citation>
    <scope>NUCLEOTIDE SEQUENCE [LARGE SCALE GENOMIC DNA]</scope>
    <source>
        <strain evidence="14 15">18JY8-7</strain>
    </source>
</reference>
<dbReference type="RefSeq" id="WP_123039713.1">
    <property type="nucleotide sequence ID" value="NZ_CP033433.1"/>
</dbReference>
<feature type="transmembrane region" description="Helical" evidence="12">
    <location>
        <begin position="9"/>
        <end position="26"/>
    </location>
</feature>
<dbReference type="Proteomes" id="UP000269097">
    <property type="component" value="Chromosome"/>
</dbReference>
<accession>A0A3G3JTT7</accession>
<dbReference type="AlphaFoldDB" id="A0A3G3JTT7"/>
<name>A0A3G3JTT7_9BACL</name>
<dbReference type="Gene3D" id="3.50.50.60">
    <property type="entry name" value="FAD/NAD(P)-binding domain"/>
    <property type="match status" value="1"/>
</dbReference>
<dbReference type="SUPFAM" id="SSF54373">
    <property type="entry name" value="FAD-linked reductases, C-terminal domain"/>
    <property type="match status" value="1"/>
</dbReference>
<evidence type="ECO:0000256" key="1">
    <source>
        <dbReference type="ARBA" id="ARBA00001755"/>
    </source>
</evidence>
<comment type="catalytic activity">
    <reaction evidence="1">
        <text>coproporphyrinogen III + 3 O2 = coproporphyrin III + 3 H2O2</text>
        <dbReference type="Rhea" id="RHEA:43436"/>
        <dbReference type="ChEBI" id="CHEBI:15379"/>
        <dbReference type="ChEBI" id="CHEBI:16240"/>
        <dbReference type="ChEBI" id="CHEBI:57309"/>
        <dbReference type="ChEBI" id="CHEBI:131725"/>
        <dbReference type="EC" id="1.3.3.15"/>
    </reaction>
    <physiologicalReaction direction="left-to-right" evidence="1">
        <dbReference type="Rhea" id="RHEA:43437"/>
    </physiologicalReaction>
</comment>
<comment type="pathway">
    <text evidence="3 11">Porphyrin-containing compound metabolism; protoheme biosynthesis.</text>
</comment>
<keyword evidence="11" id="KW-0963">Cytoplasm</keyword>
<dbReference type="InterPro" id="IPR036188">
    <property type="entry name" value="FAD/NAD-bd_sf"/>
</dbReference>
<evidence type="ECO:0000256" key="9">
    <source>
        <dbReference type="ARBA" id="ARBA00023002"/>
    </source>
</evidence>
<dbReference type="Gene3D" id="3.90.660.20">
    <property type="entry name" value="Protoporphyrinogen oxidase, mitochondrial, domain 2"/>
    <property type="match status" value="1"/>
</dbReference>
<evidence type="ECO:0000256" key="6">
    <source>
        <dbReference type="ARBA" id="ARBA00019046"/>
    </source>
</evidence>
<organism evidence="14 15">
    <name type="scientific">Cohnella candidum</name>
    <dbReference type="NCBI Taxonomy" id="2674991"/>
    <lineage>
        <taxon>Bacteria</taxon>
        <taxon>Bacillati</taxon>
        <taxon>Bacillota</taxon>
        <taxon>Bacilli</taxon>
        <taxon>Bacillales</taxon>
        <taxon>Paenibacillaceae</taxon>
        <taxon>Cohnella</taxon>
    </lineage>
</organism>
<dbReference type="PANTHER" id="PTHR42923:SF3">
    <property type="entry name" value="PROTOPORPHYRINOGEN OXIDASE"/>
    <property type="match status" value="1"/>
</dbReference>
<dbReference type="SUPFAM" id="SSF51905">
    <property type="entry name" value="FAD/NAD(P)-binding domain"/>
    <property type="match status" value="1"/>
</dbReference>
<dbReference type="KEGG" id="coh:EAV92_03095"/>
<dbReference type="GO" id="GO:0004729">
    <property type="term" value="F:oxygen-dependent protoporphyrinogen oxidase activity"/>
    <property type="evidence" value="ECO:0007669"/>
    <property type="project" value="UniProtKB-UniRule"/>
</dbReference>
<dbReference type="InterPro" id="IPR050464">
    <property type="entry name" value="Zeta_carotene_desat/Oxidored"/>
</dbReference>
<keyword evidence="12" id="KW-0472">Membrane</keyword>
<dbReference type="Pfam" id="PF01593">
    <property type="entry name" value="Amino_oxidase"/>
    <property type="match status" value="1"/>
</dbReference>
<keyword evidence="12" id="KW-1133">Transmembrane helix</keyword>
<dbReference type="EMBL" id="CP033433">
    <property type="protein sequence ID" value="AYQ71650.1"/>
    <property type="molecule type" value="Genomic_DNA"/>
</dbReference>
<comment type="function">
    <text evidence="11">Involved in coproporphyrin-dependent heme b biosynthesis. Catalyzes the oxidation of coproporphyrinogen III to coproporphyrin III.</text>
</comment>
<feature type="domain" description="Amine oxidase" evidence="13">
    <location>
        <begin position="16"/>
        <end position="477"/>
    </location>
</feature>